<sequence>MGIVFFLGLASATQNTRPGIHSCIERGMDSTEPSWDEPFFTDTVDKTILLHELPTKDKNGRLLAMLAQIVPIEELPRHISELSPRDGMTPFILWRYDSFCQPHYLLLS</sequence>
<accession>A0A2Z2NU68</accession>
<dbReference type="KEGG" id="gai:IMCC3135_02705"/>
<dbReference type="Proteomes" id="UP000250079">
    <property type="component" value="Chromosome"/>
</dbReference>
<name>A0A2Z2NU68_9GAMM</name>
<dbReference type="AlphaFoldDB" id="A0A2Z2NU68"/>
<keyword evidence="2" id="KW-1185">Reference proteome</keyword>
<dbReference type="EMBL" id="CP018632">
    <property type="protein sequence ID" value="ASJ70654.1"/>
    <property type="molecule type" value="Genomic_DNA"/>
</dbReference>
<evidence type="ECO:0000313" key="2">
    <source>
        <dbReference type="Proteomes" id="UP000250079"/>
    </source>
</evidence>
<reference evidence="1 2" key="1">
    <citation type="submission" date="2016-12" db="EMBL/GenBank/DDBJ databases">
        <authorList>
            <person name="Song W.-J."/>
            <person name="Kurnit D.M."/>
        </authorList>
    </citation>
    <scope>NUCLEOTIDE SEQUENCE [LARGE SCALE GENOMIC DNA]</scope>
    <source>
        <strain evidence="1 2">IMCC3135</strain>
    </source>
</reference>
<gene>
    <name evidence="1" type="ORF">IMCC3135_02705</name>
</gene>
<organism evidence="1 2">
    <name type="scientific">Granulosicoccus antarcticus IMCC3135</name>
    <dbReference type="NCBI Taxonomy" id="1192854"/>
    <lineage>
        <taxon>Bacteria</taxon>
        <taxon>Pseudomonadati</taxon>
        <taxon>Pseudomonadota</taxon>
        <taxon>Gammaproteobacteria</taxon>
        <taxon>Chromatiales</taxon>
        <taxon>Granulosicoccaceae</taxon>
        <taxon>Granulosicoccus</taxon>
    </lineage>
</organism>
<evidence type="ECO:0000313" key="1">
    <source>
        <dbReference type="EMBL" id="ASJ70654.1"/>
    </source>
</evidence>
<proteinExistence type="predicted"/>
<protein>
    <submittedName>
        <fullName evidence="1">Uncharacterized protein</fullName>
    </submittedName>
</protein>